<name>A0A8T3B3J2_DENNO</name>
<dbReference type="EMBL" id="JAGYWB010000011">
    <property type="protein sequence ID" value="KAI0503565.1"/>
    <property type="molecule type" value="Genomic_DNA"/>
</dbReference>
<keyword evidence="3" id="KW-1185">Reference proteome</keyword>
<feature type="compositionally biased region" description="Polar residues" evidence="1">
    <location>
        <begin position="41"/>
        <end position="51"/>
    </location>
</feature>
<dbReference type="Proteomes" id="UP000829196">
    <property type="component" value="Unassembled WGS sequence"/>
</dbReference>
<comment type="caution">
    <text evidence="2">The sequence shown here is derived from an EMBL/GenBank/DDBJ whole genome shotgun (WGS) entry which is preliminary data.</text>
</comment>
<evidence type="ECO:0000313" key="3">
    <source>
        <dbReference type="Proteomes" id="UP000829196"/>
    </source>
</evidence>
<evidence type="ECO:0000313" key="2">
    <source>
        <dbReference type="EMBL" id="KAI0503565.1"/>
    </source>
</evidence>
<protein>
    <submittedName>
        <fullName evidence="2">Uncharacterized protein</fullName>
    </submittedName>
</protein>
<proteinExistence type="predicted"/>
<accession>A0A8T3B3J2</accession>
<reference evidence="2" key="1">
    <citation type="journal article" date="2022" name="Front. Genet.">
        <title>Chromosome-Scale Assembly of the Dendrobium nobile Genome Provides Insights Into the Molecular Mechanism of the Biosynthesis of the Medicinal Active Ingredient of Dendrobium.</title>
        <authorList>
            <person name="Xu Q."/>
            <person name="Niu S.-C."/>
            <person name="Li K.-L."/>
            <person name="Zheng P.-J."/>
            <person name="Zhang X.-J."/>
            <person name="Jia Y."/>
            <person name="Liu Y."/>
            <person name="Niu Y.-X."/>
            <person name="Yu L.-H."/>
            <person name="Chen D.-F."/>
            <person name="Zhang G.-Q."/>
        </authorList>
    </citation>
    <scope>NUCLEOTIDE SEQUENCE</scope>
    <source>
        <tissue evidence="2">Leaf</tissue>
    </source>
</reference>
<sequence length="84" mass="9204">MAREYACGLRTKVEQEQESGGGGSAWLGRTNQRGSELLLEQTPSQVRSCSQLRPEEGNREASAFSRTEPMGKKESKAWSLMGGL</sequence>
<organism evidence="2 3">
    <name type="scientific">Dendrobium nobile</name>
    <name type="common">Orchid</name>
    <dbReference type="NCBI Taxonomy" id="94219"/>
    <lineage>
        <taxon>Eukaryota</taxon>
        <taxon>Viridiplantae</taxon>
        <taxon>Streptophyta</taxon>
        <taxon>Embryophyta</taxon>
        <taxon>Tracheophyta</taxon>
        <taxon>Spermatophyta</taxon>
        <taxon>Magnoliopsida</taxon>
        <taxon>Liliopsida</taxon>
        <taxon>Asparagales</taxon>
        <taxon>Orchidaceae</taxon>
        <taxon>Epidendroideae</taxon>
        <taxon>Malaxideae</taxon>
        <taxon>Dendrobiinae</taxon>
        <taxon>Dendrobium</taxon>
    </lineage>
</organism>
<dbReference type="AlphaFoldDB" id="A0A8T3B3J2"/>
<gene>
    <name evidence="2" type="ORF">KFK09_014499</name>
</gene>
<evidence type="ECO:0000256" key="1">
    <source>
        <dbReference type="SAM" id="MobiDB-lite"/>
    </source>
</evidence>
<feature type="region of interest" description="Disordered" evidence="1">
    <location>
        <begin position="1"/>
        <end position="84"/>
    </location>
</feature>